<feature type="compositionally biased region" description="Low complexity" evidence="1">
    <location>
        <begin position="142"/>
        <end position="169"/>
    </location>
</feature>
<gene>
    <name evidence="3" type="ORF">DD235_15480</name>
</gene>
<name>A0A2V1JWR1_9BURK</name>
<feature type="region of interest" description="Disordered" evidence="1">
    <location>
        <begin position="30"/>
        <end position="79"/>
    </location>
</feature>
<dbReference type="RefSeq" id="WP_109063025.1">
    <property type="nucleotide sequence ID" value="NZ_QETA01000008.1"/>
</dbReference>
<feature type="domain" description="Flagellar hook-length control protein-like C-terminal" evidence="2">
    <location>
        <begin position="325"/>
        <end position="400"/>
    </location>
</feature>
<evidence type="ECO:0000256" key="1">
    <source>
        <dbReference type="SAM" id="MobiDB-lite"/>
    </source>
</evidence>
<feature type="compositionally biased region" description="Basic and acidic residues" evidence="1">
    <location>
        <begin position="53"/>
        <end position="68"/>
    </location>
</feature>
<feature type="region of interest" description="Disordered" evidence="1">
    <location>
        <begin position="216"/>
        <end position="274"/>
    </location>
</feature>
<organism evidence="3 4">
    <name type="scientific">Corticimicrobacter populi</name>
    <dbReference type="NCBI Taxonomy" id="2175229"/>
    <lineage>
        <taxon>Bacteria</taxon>
        <taxon>Pseudomonadati</taxon>
        <taxon>Pseudomonadota</taxon>
        <taxon>Betaproteobacteria</taxon>
        <taxon>Burkholderiales</taxon>
        <taxon>Alcaligenaceae</taxon>
        <taxon>Corticimicrobacter</taxon>
    </lineage>
</organism>
<keyword evidence="4" id="KW-1185">Reference proteome</keyword>
<reference evidence="4" key="1">
    <citation type="submission" date="2018-05" db="EMBL/GenBank/DDBJ databases">
        <authorList>
            <person name="Li Y."/>
        </authorList>
    </citation>
    <scope>NUCLEOTIDE SEQUENCE [LARGE SCALE GENOMIC DNA]</scope>
    <source>
        <strain evidence="4">3d-2-2</strain>
    </source>
</reference>
<proteinExistence type="predicted"/>
<protein>
    <recommendedName>
        <fullName evidence="2">Flagellar hook-length control protein-like C-terminal domain-containing protein</fullName>
    </recommendedName>
</protein>
<sequence length="403" mass="42596">MSGGPSAPSNLLVQRLDTALGITLAKHGTLTRGQQPAFAPHVDRSDPPGAVGRRQDQATREPAAREAGRQSAADQTRQARLGAQRGFDLAALSKLFPSSPTSLGQAARTILSVLQQYPQTQLPPQPQLRAPLWNNPPGSTPQAQSGTGTTANTAGSGSTTSTTVPQPQALSGIQGGNPSVMQLALALARTVTQSGLFYESQLARATYGQQPMARVHAQPQAHLQMPEQAARGRAAAPAQGFAPGPQTLASATTTGNASGLQPGQSTGQMLNAGAPPLPPEVTLIVRQQLDILAQQSVMFQGEAWPGTPMEWEIERRQGQERQGTEEATDDTDHWHSHLTLHLPKLGTIAADLRLQNGHWSVHLSSDPDHADTLQRQAARLRGRFQASGLTLQDLQIDAAGDTA</sequence>
<feature type="compositionally biased region" description="Low complexity" evidence="1">
    <location>
        <begin position="228"/>
        <end position="246"/>
    </location>
</feature>
<evidence type="ECO:0000313" key="4">
    <source>
        <dbReference type="Proteomes" id="UP000245212"/>
    </source>
</evidence>
<feature type="region of interest" description="Disordered" evidence="1">
    <location>
        <begin position="121"/>
        <end position="173"/>
    </location>
</feature>
<dbReference type="EMBL" id="QETA01000008">
    <property type="protein sequence ID" value="PWF21218.1"/>
    <property type="molecule type" value="Genomic_DNA"/>
</dbReference>
<feature type="compositionally biased region" description="Polar residues" evidence="1">
    <location>
        <begin position="247"/>
        <end position="269"/>
    </location>
</feature>
<accession>A0A2V1JWR1</accession>
<dbReference type="AlphaFoldDB" id="A0A2V1JWR1"/>
<dbReference type="Proteomes" id="UP000245212">
    <property type="component" value="Unassembled WGS sequence"/>
</dbReference>
<evidence type="ECO:0000259" key="2">
    <source>
        <dbReference type="Pfam" id="PF02120"/>
    </source>
</evidence>
<dbReference type="Gene3D" id="3.30.750.140">
    <property type="match status" value="1"/>
</dbReference>
<dbReference type="Pfam" id="PF02120">
    <property type="entry name" value="Flg_hook"/>
    <property type="match status" value="1"/>
</dbReference>
<dbReference type="InterPro" id="IPR038610">
    <property type="entry name" value="FliK-like_C_sf"/>
</dbReference>
<comment type="caution">
    <text evidence="3">The sequence shown here is derived from an EMBL/GenBank/DDBJ whole genome shotgun (WGS) entry which is preliminary data.</text>
</comment>
<dbReference type="InterPro" id="IPR021136">
    <property type="entry name" value="Flagellar_hook_control-like_C"/>
</dbReference>
<evidence type="ECO:0000313" key="3">
    <source>
        <dbReference type="EMBL" id="PWF21218.1"/>
    </source>
</evidence>